<name>A0A2S0NHP4_9HYPH</name>
<dbReference type="CDD" id="cd01014">
    <property type="entry name" value="nicotinamidase_related"/>
    <property type="match status" value="1"/>
</dbReference>
<protein>
    <submittedName>
        <fullName evidence="3">Cysteine hydrolase</fullName>
    </submittedName>
</protein>
<reference evidence="3 4" key="1">
    <citation type="submission" date="2018-03" db="EMBL/GenBank/DDBJ databases">
        <title>Genome sequencing of Phreatobacter sp.</title>
        <authorList>
            <person name="Kim S.-J."/>
            <person name="Heo J."/>
            <person name="Kwon S.-W."/>
        </authorList>
    </citation>
    <scope>NUCLEOTIDE SEQUENCE [LARGE SCALE GENOMIC DNA]</scope>
    <source>
        <strain evidence="3 4">S-12</strain>
    </source>
</reference>
<dbReference type="OrthoDB" id="9794942at2"/>
<dbReference type="InterPro" id="IPR050272">
    <property type="entry name" value="Isochorismatase-like_hydrls"/>
</dbReference>
<sequence>MTTQPKTLLELAGRKPVPPKLGESILVLIDIQNEYLDGPIALPGSRPAVAKAADLLARARKAGAKIVHVAHKGGKGSLFDREAHRGAIVDAVAPVAGEAVVEKPRPNSFSGTNLAEIVGAPSAPLILVGFMTHMCVSSTARAALDLGYQTAIAADACATRDLPTPAGGVIDAASLHEAELAALADRFAGVFRADEIV</sequence>
<dbReference type="InterPro" id="IPR036380">
    <property type="entry name" value="Isochorismatase-like_sf"/>
</dbReference>
<dbReference type="Proteomes" id="UP000237889">
    <property type="component" value="Chromosome"/>
</dbReference>
<dbReference type="Gene3D" id="3.40.50.850">
    <property type="entry name" value="Isochorismatase-like"/>
    <property type="match status" value="1"/>
</dbReference>
<organism evidence="3 4">
    <name type="scientific">Phreatobacter cathodiphilus</name>
    <dbReference type="NCBI Taxonomy" id="1868589"/>
    <lineage>
        <taxon>Bacteria</taxon>
        <taxon>Pseudomonadati</taxon>
        <taxon>Pseudomonadota</taxon>
        <taxon>Alphaproteobacteria</taxon>
        <taxon>Hyphomicrobiales</taxon>
        <taxon>Phreatobacteraceae</taxon>
        <taxon>Phreatobacter</taxon>
    </lineage>
</organism>
<dbReference type="EMBL" id="CP027668">
    <property type="protein sequence ID" value="AVO47685.1"/>
    <property type="molecule type" value="Genomic_DNA"/>
</dbReference>
<proteinExistence type="predicted"/>
<evidence type="ECO:0000313" key="4">
    <source>
        <dbReference type="Proteomes" id="UP000237889"/>
    </source>
</evidence>
<evidence type="ECO:0000256" key="1">
    <source>
        <dbReference type="ARBA" id="ARBA00022801"/>
    </source>
</evidence>
<dbReference type="PANTHER" id="PTHR43540:SF15">
    <property type="entry name" value="BLR5631 PROTEIN"/>
    <property type="match status" value="1"/>
</dbReference>
<dbReference type="AlphaFoldDB" id="A0A2S0NHP4"/>
<dbReference type="GO" id="GO:0016787">
    <property type="term" value="F:hydrolase activity"/>
    <property type="evidence" value="ECO:0007669"/>
    <property type="project" value="UniProtKB-KW"/>
</dbReference>
<dbReference type="PANTHER" id="PTHR43540">
    <property type="entry name" value="PEROXYUREIDOACRYLATE/UREIDOACRYLATE AMIDOHYDROLASE-RELATED"/>
    <property type="match status" value="1"/>
</dbReference>
<dbReference type="KEGG" id="phr:C6569_14465"/>
<dbReference type="SUPFAM" id="SSF52499">
    <property type="entry name" value="Isochorismatase-like hydrolases"/>
    <property type="match status" value="1"/>
</dbReference>
<evidence type="ECO:0000259" key="2">
    <source>
        <dbReference type="Pfam" id="PF00857"/>
    </source>
</evidence>
<accession>A0A2S0NHP4</accession>
<gene>
    <name evidence="3" type="ORF">C6569_14465</name>
</gene>
<dbReference type="Pfam" id="PF00857">
    <property type="entry name" value="Isochorismatase"/>
    <property type="match status" value="1"/>
</dbReference>
<keyword evidence="1 3" id="KW-0378">Hydrolase</keyword>
<dbReference type="InterPro" id="IPR000868">
    <property type="entry name" value="Isochorismatase-like_dom"/>
</dbReference>
<feature type="domain" description="Isochorismatase-like" evidence="2">
    <location>
        <begin position="24"/>
        <end position="194"/>
    </location>
</feature>
<keyword evidence="4" id="KW-1185">Reference proteome</keyword>
<evidence type="ECO:0000313" key="3">
    <source>
        <dbReference type="EMBL" id="AVO47685.1"/>
    </source>
</evidence>